<dbReference type="Proteomes" id="UP001646157">
    <property type="component" value="Unassembled WGS sequence"/>
</dbReference>
<sequence length="29" mass="3404">MKIQKGENGVLKRVECGHENPEKLKRRPE</sequence>
<accession>A0ABS2NBD5</accession>
<organism evidence="2 3">
    <name type="scientific">Rossellomorea pakistanensis</name>
    <dbReference type="NCBI Taxonomy" id="992288"/>
    <lineage>
        <taxon>Bacteria</taxon>
        <taxon>Bacillati</taxon>
        <taxon>Bacillota</taxon>
        <taxon>Bacilli</taxon>
        <taxon>Bacillales</taxon>
        <taxon>Bacillaceae</taxon>
        <taxon>Rossellomorea</taxon>
    </lineage>
</organism>
<proteinExistence type="predicted"/>
<name>A0ABS2NBD5_9BACI</name>
<evidence type="ECO:0000313" key="3">
    <source>
        <dbReference type="Proteomes" id="UP001646157"/>
    </source>
</evidence>
<feature type="region of interest" description="Disordered" evidence="1">
    <location>
        <begin position="1"/>
        <end position="29"/>
    </location>
</feature>
<comment type="caution">
    <text evidence="2">The sequence shown here is derived from an EMBL/GenBank/DDBJ whole genome shotgun (WGS) entry which is preliminary data.</text>
</comment>
<evidence type="ECO:0000313" key="2">
    <source>
        <dbReference type="EMBL" id="MBM7585156.1"/>
    </source>
</evidence>
<feature type="compositionally biased region" description="Basic and acidic residues" evidence="1">
    <location>
        <begin position="10"/>
        <end position="29"/>
    </location>
</feature>
<evidence type="ECO:0000256" key="1">
    <source>
        <dbReference type="SAM" id="MobiDB-lite"/>
    </source>
</evidence>
<dbReference type="EMBL" id="JAFBDZ010000002">
    <property type="protein sequence ID" value="MBM7585156.1"/>
    <property type="molecule type" value="Genomic_DNA"/>
</dbReference>
<reference evidence="2 3" key="1">
    <citation type="submission" date="2021-01" db="EMBL/GenBank/DDBJ databases">
        <title>Genomic Encyclopedia of Type Strains, Phase IV (KMG-IV): sequencing the most valuable type-strain genomes for metagenomic binning, comparative biology and taxonomic classification.</title>
        <authorList>
            <person name="Goeker M."/>
        </authorList>
    </citation>
    <scope>NUCLEOTIDE SEQUENCE [LARGE SCALE GENOMIC DNA]</scope>
    <source>
        <strain evidence="2 3">DSM 24834</strain>
    </source>
</reference>
<keyword evidence="3" id="KW-1185">Reference proteome</keyword>
<gene>
    <name evidence="2" type="ORF">JOC86_001698</name>
</gene>
<protein>
    <submittedName>
        <fullName evidence="2">Uncharacterized protein</fullName>
    </submittedName>
</protein>